<organism evidence="1 2">
    <name type="scientific">Hymenobacter coccineus</name>
    <dbReference type="NCBI Taxonomy" id="1908235"/>
    <lineage>
        <taxon>Bacteria</taxon>
        <taxon>Pseudomonadati</taxon>
        <taxon>Bacteroidota</taxon>
        <taxon>Cytophagia</taxon>
        <taxon>Cytophagales</taxon>
        <taxon>Hymenobacteraceae</taxon>
        <taxon>Hymenobacter</taxon>
    </lineage>
</organism>
<dbReference type="Proteomes" id="UP000177506">
    <property type="component" value="Unassembled WGS sequence"/>
</dbReference>
<comment type="caution">
    <text evidence="1">The sequence shown here is derived from an EMBL/GenBank/DDBJ whole genome shotgun (WGS) entry which is preliminary data.</text>
</comment>
<dbReference type="EMBL" id="MDZA01000410">
    <property type="protein sequence ID" value="OGX84013.1"/>
    <property type="molecule type" value="Genomic_DNA"/>
</dbReference>
<sequence length="64" mass="6785">MLVAGDLCSNVAGLTYSTLNEDRALAQQSILRAAEYPFQRAVFGHGDALPAPAAQHLKDPFANA</sequence>
<protein>
    <submittedName>
        <fullName evidence="1">Uncharacterized protein</fullName>
    </submittedName>
</protein>
<accession>A0A1G1SZF9</accession>
<evidence type="ECO:0000313" key="2">
    <source>
        <dbReference type="Proteomes" id="UP000177506"/>
    </source>
</evidence>
<proteinExistence type="predicted"/>
<reference evidence="1 2" key="1">
    <citation type="submission" date="2016-08" db="EMBL/GenBank/DDBJ databases">
        <title>Hymenobacter coccineus sp. nov., Hymenobacter lapidarius sp. nov. and Hymenobacter glacialis sp. nov., isolated from Antarctic soil.</title>
        <authorList>
            <person name="Sedlacek I."/>
            <person name="Kralova S."/>
            <person name="Kyrova K."/>
            <person name="Maslanova I."/>
            <person name="Stankova E."/>
            <person name="Vrbovska V."/>
            <person name="Nemec M."/>
            <person name="Bartak M."/>
            <person name="Svec P."/>
            <person name="Busse H.-J."/>
            <person name="Pantucek R."/>
        </authorList>
    </citation>
    <scope>NUCLEOTIDE SEQUENCE [LARGE SCALE GENOMIC DNA]</scope>
    <source>
        <strain evidence="1 2">CCM 8649</strain>
    </source>
</reference>
<dbReference type="AlphaFoldDB" id="A0A1G1SZF9"/>
<gene>
    <name evidence="1" type="ORF">BEN49_11840</name>
</gene>
<name>A0A1G1SZF9_9BACT</name>
<evidence type="ECO:0000313" key="1">
    <source>
        <dbReference type="EMBL" id="OGX84013.1"/>
    </source>
</evidence>
<keyword evidence="2" id="KW-1185">Reference proteome</keyword>